<sequence length="56" mass="6709">MTLYAVPEPRSGRRDRRAGRRAGDLRRRRLDLVVQQQRQEEHEQSYCQLLDCACQH</sequence>
<evidence type="ECO:0000256" key="1">
    <source>
        <dbReference type="SAM" id="MobiDB-lite"/>
    </source>
</evidence>
<dbReference type="EMBL" id="GBRH01234712">
    <property type="protein sequence ID" value="JAD63183.1"/>
    <property type="molecule type" value="Transcribed_RNA"/>
</dbReference>
<name>A0A0A9BM17_ARUDO</name>
<dbReference type="AlphaFoldDB" id="A0A0A9BM17"/>
<protein>
    <submittedName>
        <fullName evidence="2">Uncharacterized protein</fullName>
    </submittedName>
</protein>
<proteinExistence type="predicted"/>
<evidence type="ECO:0000313" key="2">
    <source>
        <dbReference type="EMBL" id="JAD63183.1"/>
    </source>
</evidence>
<organism evidence="2">
    <name type="scientific">Arundo donax</name>
    <name type="common">Giant reed</name>
    <name type="synonym">Donax arundinaceus</name>
    <dbReference type="NCBI Taxonomy" id="35708"/>
    <lineage>
        <taxon>Eukaryota</taxon>
        <taxon>Viridiplantae</taxon>
        <taxon>Streptophyta</taxon>
        <taxon>Embryophyta</taxon>
        <taxon>Tracheophyta</taxon>
        <taxon>Spermatophyta</taxon>
        <taxon>Magnoliopsida</taxon>
        <taxon>Liliopsida</taxon>
        <taxon>Poales</taxon>
        <taxon>Poaceae</taxon>
        <taxon>PACMAD clade</taxon>
        <taxon>Arundinoideae</taxon>
        <taxon>Arundineae</taxon>
        <taxon>Arundo</taxon>
    </lineage>
</organism>
<feature type="region of interest" description="Disordered" evidence="1">
    <location>
        <begin position="1"/>
        <end position="23"/>
    </location>
</feature>
<accession>A0A0A9BM17</accession>
<reference evidence="2" key="1">
    <citation type="submission" date="2014-09" db="EMBL/GenBank/DDBJ databases">
        <authorList>
            <person name="Magalhaes I.L.F."/>
            <person name="Oliveira U."/>
            <person name="Santos F.R."/>
            <person name="Vidigal T.H.D.A."/>
            <person name="Brescovit A.D."/>
            <person name="Santos A.J."/>
        </authorList>
    </citation>
    <scope>NUCLEOTIDE SEQUENCE</scope>
    <source>
        <tissue evidence="2">Shoot tissue taken approximately 20 cm above the soil surface</tissue>
    </source>
</reference>
<reference evidence="2" key="2">
    <citation type="journal article" date="2015" name="Data Brief">
        <title>Shoot transcriptome of the giant reed, Arundo donax.</title>
        <authorList>
            <person name="Barrero R.A."/>
            <person name="Guerrero F.D."/>
            <person name="Moolhuijzen P."/>
            <person name="Goolsby J.A."/>
            <person name="Tidwell J."/>
            <person name="Bellgard S.E."/>
            <person name="Bellgard M.I."/>
        </authorList>
    </citation>
    <scope>NUCLEOTIDE SEQUENCE</scope>
    <source>
        <tissue evidence="2">Shoot tissue taken approximately 20 cm above the soil surface</tissue>
    </source>
</reference>